<evidence type="ECO:0000256" key="1">
    <source>
        <dbReference type="ARBA" id="ARBA00001971"/>
    </source>
</evidence>
<gene>
    <name evidence="9" type="primary">Mo06352</name>
    <name evidence="9" type="ORF">E5Q_06352</name>
</gene>
<evidence type="ECO:0000313" key="9">
    <source>
        <dbReference type="EMBL" id="GAA99649.1"/>
    </source>
</evidence>
<dbReference type="OMA" id="QYTYGFM"/>
<comment type="caution">
    <text evidence="9">The sequence shown here is derived from an EMBL/GenBank/DDBJ whole genome shotgun (WGS) entry which is preliminary data.</text>
</comment>
<evidence type="ECO:0000256" key="5">
    <source>
        <dbReference type="ARBA" id="ARBA00023004"/>
    </source>
</evidence>
<evidence type="ECO:0000256" key="2">
    <source>
        <dbReference type="ARBA" id="ARBA00010617"/>
    </source>
</evidence>
<keyword evidence="5 6" id="KW-0408">Iron</keyword>
<feature type="chain" id="PRO_5009955849" description="Cytochrome P450" evidence="8">
    <location>
        <begin position="21"/>
        <end position="548"/>
    </location>
</feature>
<dbReference type="PRINTS" id="PR00463">
    <property type="entry name" value="EP450I"/>
</dbReference>
<comment type="cofactor">
    <cofactor evidence="1 6">
        <name>heme</name>
        <dbReference type="ChEBI" id="CHEBI:30413"/>
    </cofactor>
</comment>
<dbReference type="STRING" id="764103.G7E931"/>
<dbReference type="PROSITE" id="PS00086">
    <property type="entry name" value="CYTOCHROME_P450"/>
    <property type="match status" value="1"/>
</dbReference>
<keyword evidence="10" id="KW-1185">Reference proteome</keyword>
<dbReference type="RefSeq" id="XP_014568861.1">
    <property type="nucleotide sequence ID" value="XM_014713375.1"/>
</dbReference>
<dbReference type="InterPro" id="IPR036396">
    <property type="entry name" value="Cyt_P450_sf"/>
</dbReference>
<dbReference type="PRINTS" id="PR00385">
    <property type="entry name" value="P450"/>
</dbReference>
<dbReference type="InterPro" id="IPR017972">
    <property type="entry name" value="Cyt_P450_CS"/>
</dbReference>
<feature type="binding site" description="axial binding residue" evidence="6">
    <location>
        <position position="477"/>
    </location>
    <ligand>
        <name>heme</name>
        <dbReference type="ChEBI" id="CHEBI:30413"/>
    </ligand>
    <ligandPart>
        <name>Fe</name>
        <dbReference type="ChEBI" id="CHEBI:18248"/>
    </ligandPart>
</feature>
<dbReference type="PANTHER" id="PTHR24305:SF166">
    <property type="entry name" value="CYTOCHROME P450 12A4, MITOCHONDRIAL-RELATED"/>
    <property type="match status" value="1"/>
</dbReference>
<keyword evidence="6 7" id="KW-0349">Heme</keyword>
<dbReference type="OrthoDB" id="1470350at2759"/>
<dbReference type="Proteomes" id="UP000009131">
    <property type="component" value="Unassembled WGS sequence"/>
</dbReference>
<dbReference type="Gene3D" id="1.10.630.10">
    <property type="entry name" value="Cytochrome P450"/>
    <property type="match status" value="1"/>
</dbReference>
<evidence type="ECO:0000256" key="7">
    <source>
        <dbReference type="RuleBase" id="RU000461"/>
    </source>
</evidence>
<dbReference type="GO" id="GO:0004497">
    <property type="term" value="F:monooxygenase activity"/>
    <property type="evidence" value="ECO:0007669"/>
    <property type="project" value="UniProtKB-KW"/>
</dbReference>
<dbReference type="EMBL" id="BABT02000220">
    <property type="protein sequence ID" value="GAA99649.1"/>
    <property type="molecule type" value="Genomic_DNA"/>
</dbReference>
<keyword evidence="4 7" id="KW-0560">Oxidoreductase</keyword>
<dbReference type="AlphaFoldDB" id="G7E931"/>
<dbReference type="GO" id="GO:0016705">
    <property type="term" value="F:oxidoreductase activity, acting on paired donors, with incorporation or reduction of molecular oxygen"/>
    <property type="evidence" value="ECO:0007669"/>
    <property type="project" value="InterPro"/>
</dbReference>
<protein>
    <recommendedName>
        <fullName evidence="11">Cytochrome P450</fullName>
    </recommendedName>
</protein>
<evidence type="ECO:0000256" key="3">
    <source>
        <dbReference type="ARBA" id="ARBA00022723"/>
    </source>
</evidence>
<dbReference type="eggNOG" id="KOG0157">
    <property type="taxonomic scope" value="Eukaryota"/>
</dbReference>
<proteinExistence type="inferred from homology"/>
<organism evidence="9 10">
    <name type="scientific">Mixia osmundae (strain CBS 9802 / IAM 14324 / JCM 22182 / KY 12970)</name>
    <dbReference type="NCBI Taxonomy" id="764103"/>
    <lineage>
        <taxon>Eukaryota</taxon>
        <taxon>Fungi</taxon>
        <taxon>Dikarya</taxon>
        <taxon>Basidiomycota</taxon>
        <taxon>Pucciniomycotina</taxon>
        <taxon>Mixiomycetes</taxon>
        <taxon>Mixiales</taxon>
        <taxon>Mixiaceae</taxon>
        <taxon>Mixia</taxon>
    </lineage>
</organism>
<keyword evidence="3 6" id="KW-0479">Metal-binding</keyword>
<dbReference type="PANTHER" id="PTHR24305">
    <property type="entry name" value="CYTOCHROME P450"/>
    <property type="match status" value="1"/>
</dbReference>
<evidence type="ECO:0000256" key="4">
    <source>
        <dbReference type="ARBA" id="ARBA00023002"/>
    </source>
</evidence>
<sequence>MIVLLLALAAVLYLVSWSWSQWTEFQRNVAMLSHLPTYKLLIHPHHLFSMLVPRMSYINLGEQYTWRYKMDLYWKDKPAIAAISSAMPMRRSIVISDAQAVKAIANDRISFVKPVSLYAALALFGPNVGVVEGAEWRRHRKIVVGPNFQETTGLTAWTESIRTVNMCIEDWRAKQTSGEVVVQSAVKLTLKIALFVICAAGFSQRPPWRDDAPEALPKDHKMPFRTALHGVLENVFTKFILPNWALRLPIQKWRHTGQAFDEFERYLREMVAHRRATSTNVREGEDGREDLLGSLTHANASTDASEPSKKLALTDQEVMGNIYIFLLAGHDTTAHTLAFTLALLALYPEEQKRLYEHIASVVPADGTMDFELFPRLTRSLAVFMETLRLYPSVVIIPKYSVVDAVVPITGDDGKPATVFLPKGGEVMINTVGLHYSQRYWGPDASAFRPDRFIDAPDGSYSWPREAFLGFSAGPRSCLGQKFAQVEAVAILSALLFKYEVLLKEDVDGTAPKGETLDQKRARITQAKTVITLTPSAVPIIFREREIAH</sequence>
<reference evidence="9 10" key="1">
    <citation type="journal article" date="2011" name="J. Gen. Appl. Microbiol.">
        <title>Draft genome sequencing of the enigmatic basidiomycete Mixia osmundae.</title>
        <authorList>
            <person name="Nishida H."/>
            <person name="Nagatsuka Y."/>
            <person name="Sugiyama J."/>
        </authorList>
    </citation>
    <scope>NUCLEOTIDE SEQUENCE [LARGE SCALE GENOMIC DNA]</scope>
    <source>
        <strain evidence="10">CBS 9802 / IAM 14324 / JCM 22182 / KY 12970</strain>
    </source>
</reference>
<comment type="similarity">
    <text evidence="2 7">Belongs to the cytochrome P450 family.</text>
</comment>
<dbReference type="InterPro" id="IPR050121">
    <property type="entry name" value="Cytochrome_P450_monoxygenase"/>
</dbReference>
<reference evidence="9 10" key="2">
    <citation type="journal article" date="2012" name="Open Biol.">
        <title>Characteristics of nucleosomes and linker DNA regions on the genome of the basidiomycete Mixia osmundae revealed by mono- and dinucleosome mapping.</title>
        <authorList>
            <person name="Nishida H."/>
            <person name="Kondo S."/>
            <person name="Matsumoto T."/>
            <person name="Suzuki Y."/>
            <person name="Yoshikawa H."/>
            <person name="Taylor T.D."/>
            <person name="Sugiyama J."/>
        </authorList>
    </citation>
    <scope>NUCLEOTIDE SEQUENCE [LARGE SCALE GENOMIC DNA]</scope>
    <source>
        <strain evidence="10">CBS 9802 / IAM 14324 / JCM 22182 / KY 12970</strain>
    </source>
</reference>
<evidence type="ECO:0008006" key="11">
    <source>
        <dbReference type="Google" id="ProtNLM"/>
    </source>
</evidence>
<dbReference type="GO" id="GO:0005506">
    <property type="term" value="F:iron ion binding"/>
    <property type="evidence" value="ECO:0007669"/>
    <property type="project" value="InterPro"/>
</dbReference>
<accession>G7E931</accession>
<name>G7E931_MIXOS</name>
<dbReference type="InterPro" id="IPR002401">
    <property type="entry name" value="Cyt_P450_E_grp-I"/>
</dbReference>
<dbReference type="SUPFAM" id="SSF48264">
    <property type="entry name" value="Cytochrome P450"/>
    <property type="match status" value="1"/>
</dbReference>
<dbReference type="HOGENOM" id="CLU_001570_25_0_1"/>
<evidence type="ECO:0000256" key="8">
    <source>
        <dbReference type="SAM" id="SignalP"/>
    </source>
</evidence>
<feature type="signal peptide" evidence="8">
    <location>
        <begin position="1"/>
        <end position="20"/>
    </location>
</feature>
<dbReference type="InParanoid" id="G7E931"/>
<dbReference type="InterPro" id="IPR001128">
    <property type="entry name" value="Cyt_P450"/>
</dbReference>
<dbReference type="Pfam" id="PF00067">
    <property type="entry name" value="p450"/>
    <property type="match status" value="1"/>
</dbReference>
<dbReference type="GO" id="GO:0020037">
    <property type="term" value="F:heme binding"/>
    <property type="evidence" value="ECO:0007669"/>
    <property type="project" value="InterPro"/>
</dbReference>
<keyword evidence="7" id="KW-0503">Monooxygenase</keyword>
<evidence type="ECO:0000313" key="10">
    <source>
        <dbReference type="Proteomes" id="UP000009131"/>
    </source>
</evidence>
<evidence type="ECO:0000256" key="6">
    <source>
        <dbReference type="PIRSR" id="PIRSR602401-1"/>
    </source>
</evidence>
<keyword evidence="8" id="KW-0732">Signal</keyword>